<dbReference type="InterPro" id="IPR001986">
    <property type="entry name" value="Enolpyruvate_Tfrase_dom"/>
</dbReference>
<dbReference type="InterPro" id="IPR013792">
    <property type="entry name" value="RNA3'P_cycl/enolpyr_Trfase_a/b"/>
</dbReference>
<evidence type="ECO:0000256" key="7">
    <source>
        <dbReference type="ARBA" id="ARBA00022984"/>
    </source>
</evidence>
<evidence type="ECO:0000256" key="4">
    <source>
        <dbReference type="ARBA" id="ARBA00022618"/>
    </source>
</evidence>
<keyword evidence="7" id="KW-0573">Peptidoglycan synthesis</keyword>
<dbReference type="AlphaFoldDB" id="A0A2M7SAU2"/>
<dbReference type="GO" id="GO:0005737">
    <property type="term" value="C:cytoplasm"/>
    <property type="evidence" value="ECO:0007669"/>
    <property type="project" value="UniProtKB-SubCell"/>
</dbReference>
<dbReference type="SUPFAM" id="SSF55205">
    <property type="entry name" value="EPT/RTPC-like"/>
    <property type="match status" value="1"/>
</dbReference>
<protein>
    <recommendedName>
        <fullName evidence="12">UDP-N-acetylglucosamine 1-carboxyvinyltransferase</fullName>
        <ecNumber evidence="11">2.5.1.7</ecNumber>
    </recommendedName>
    <alternativeName>
        <fullName evidence="13">Enoylpyruvate transferase</fullName>
    </alternativeName>
    <alternativeName>
        <fullName evidence="14">UDP-N-acetylglucosamine enolpyruvyl transferase</fullName>
    </alternativeName>
</protein>
<evidence type="ECO:0000313" key="18">
    <source>
        <dbReference type="Proteomes" id="UP000229307"/>
    </source>
</evidence>
<dbReference type="GO" id="GO:0008760">
    <property type="term" value="F:UDP-N-acetylglucosamine 1-carboxyvinyltransferase activity"/>
    <property type="evidence" value="ECO:0007669"/>
    <property type="project" value="UniProtKB-EC"/>
</dbReference>
<keyword evidence="3" id="KW-0963">Cytoplasm</keyword>
<dbReference type="FunFam" id="3.65.10.10:FF:000001">
    <property type="entry name" value="UDP-N-acetylglucosamine 1-carboxyvinyltransferase"/>
    <property type="match status" value="1"/>
</dbReference>
<dbReference type="Gene3D" id="3.65.10.10">
    <property type="entry name" value="Enolpyruvate transferase domain"/>
    <property type="match status" value="1"/>
</dbReference>
<reference evidence="18" key="1">
    <citation type="submission" date="2017-09" db="EMBL/GenBank/DDBJ databases">
        <title>Depth-based differentiation of microbial function through sediment-hosted aquifers and enrichment of novel symbionts in the deep terrestrial subsurface.</title>
        <authorList>
            <person name="Probst A.J."/>
            <person name="Ladd B."/>
            <person name="Jarett J.K."/>
            <person name="Geller-Mcgrath D.E."/>
            <person name="Sieber C.M.K."/>
            <person name="Emerson J.B."/>
            <person name="Anantharaman K."/>
            <person name="Thomas B.C."/>
            <person name="Malmstrom R."/>
            <person name="Stieglmeier M."/>
            <person name="Klingl A."/>
            <person name="Woyke T."/>
            <person name="Ryan C.M."/>
            <person name="Banfield J.F."/>
        </authorList>
    </citation>
    <scope>NUCLEOTIDE SEQUENCE [LARGE SCALE GENOMIC DNA]</scope>
</reference>
<evidence type="ECO:0000259" key="16">
    <source>
        <dbReference type="Pfam" id="PF00275"/>
    </source>
</evidence>
<keyword evidence="6" id="KW-0133">Cell shape</keyword>
<evidence type="ECO:0000256" key="8">
    <source>
        <dbReference type="ARBA" id="ARBA00023306"/>
    </source>
</evidence>
<comment type="caution">
    <text evidence="17">The sequence shown here is derived from an EMBL/GenBank/DDBJ whole genome shotgun (WGS) entry which is preliminary data.</text>
</comment>
<comment type="similarity">
    <text evidence="10">Belongs to the EPSP synthase family. MurA subfamily.</text>
</comment>
<evidence type="ECO:0000256" key="13">
    <source>
        <dbReference type="ARBA" id="ARBA00042443"/>
    </source>
</evidence>
<sequence length="218" mass="23412">MAKLIIEGGKPLEGEVKISGSKNASLPIMAATLLADGECFLDNVPKVWDVRSMGFVLRTLGMRVEEQDGRFKIIPPKMLHYEAPYELVRTMRASVLVLGPLLARLRHARVSMPGGCAIGVRPVDLHLKGLARMGAEISIKEGYIEAHAKGGLKGARICFEKKSVGATENIIMAAALAKGKTYVENAAMEPEITDLAGFLNRMGAKIKNTGPGCLEITG</sequence>
<dbReference type="Proteomes" id="UP000229307">
    <property type="component" value="Unassembled WGS sequence"/>
</dbReference>
<organism evidence="17 18">
    <name type="scientific">Candidatus Desantisbacteria bacterium CG_4_10_14_0_8_um_filter_48_22</name>
    <dbReference type="NCBI Taxonomy" id="1974543"/>
    <lineage>
        <taxon>Bacteria</taxon>
        <taxon>Candidatus Desantisiibacteriota</taxon>
    </lineage>
</organism>
<dbReference type="EC" id="2.5.1.7" evidence="11"/>
<evidence type="ECO:0000256" key="9">
    <source>
        <dbReference type="ARBA" id="ARBA00023316"/>
    </source>
</evidence>
<evidence type="ECO:0000256" key="3">
    <source>
        <dbReference type="ARBA" id="ARBA00022490"/>
    </source>
</evidence>
<evidence type="ECO:0000256" key="5">
    <source>
        <dbReference type="ARBA" id="ARBA00022679"/>
    </source>
</evidence>
<dbReference type="GO" id="GO:0008360">
    <property type="term" value="P:regulation of cell shape"/>
    <property type="evidence" value="ECO:0007669"/>
    <property type="project" value="UniProtKB-KW"/>
</dbReference>
<evidence type="ECO:0000256" key="2">
    <source>
        <dbReference type="ARBA" id="ARBA00004752"/>
    </source>
</evidence>
<evidence type="ECO:0000313" key="17">
    <source>
        <dbReference type="EMBL" id="PIZ16642.1"/>
    </source>
</evidence>
<evidence type="ECO:0000256" key="6">
    <source>
        <dbReference type="ARBA" id="ARBA00022960"/>
    </source>
</evidence>
<comment type="pathway">
    <text evidence="2">Cell wall biogenesis; peptidoglycan biosynthesis.</text>
</comment>
<dbReference type="Pfam" id="PF00275">
    <property type="entry name" value="EPSP_synthase"/>
    <property type="match status" value="1"/>
</dbReference>
<dbReference type="InterPro" id="IPR050068">
    <property type="entry name" value="MurA_subfamily"/>
</dbReference>
<gene>
    <name evidence="17" type="ORF">COY52_06605</name>
</gene>
<dbReference type="InterPro" id="IPR036968">
    <property type="entry name" value="Enolpyruvate_Tfrase_sf"/>
</dbReference>
<accession>A0A2M7SAU2</accession>
<keyword evidence="9" id="KW-0961">Cell wall biogenesis/degradation</keyword>
<keyword evidence="4" id="KW-0132">Cell division</keyword>
<keyword evidence="8" id="KW-0131">Cell cycle</keyword>
<dbReference type="EMBL" id="PFMR01000173">
    <property type="protein sequence ID" value="PIZ16642.1"/>
    <property type="molecule type" value="Genomic_DNA"/>
</dbReference>
<proteinExistence type="inferred from homology"/>
<dbReference type="GO" id="GO:0051301">
    <property type="term" value="P:cell division"/>
    <property type="evidence" value="ECO:0007669"/>
    <property type="project" value="UniProtKB-KW"/>
</dbReference>
<comment type="catalytic activity">
    <reaction evidence="15">
        <text>phosphoenolpyruvate + UDP-N-acetyl-alpha-D-glucosamine = UDP-N-acetyl-3-O-(1-carboxyvinyl)-alpha-D-glucosamine + phosphate</text>
        <dbReference type="Rhea" id="RHEA:18681"/>
        <dbReference type="ChEBI" id="CHEBI:43474"/>
        <dbReference type="ChEBI" id="CHEBI:57705"/>
        <dbReference type="ChEBI" id="CHEBI:58702"/>
        <dbReference type="ChEBI" id="CHEBI:68483"/>
        <dbReference type="EC" id="2.5.1.7"/>
    </reaction>
</comment>
<dbReference type="GO" id="GO:0009252">
    <property type="term" value="P:peptidoglycan biosynthetic process"/>
    <property type="evidence" value="ECO:0007669"/>
    <property type="project" value="UniProtKB-KW"/>
</dbReference>
<evidence type="ECO:0000256" key="12">
    <source>
        <dbReference type="ARBA" id="ARBA00039754"/>
    </source>
</evidence>
<evidence type="ECO:0000256" key="15">
    <source>
        <dbReference type="ARBA" id="ARBA00047527"/>
    </source>
</evidence>
<evidence type="ECO:0000256" key="10">
    <source>
        <dbReference type="ARBA" id="ARBA00038367"/>
    </source>
</evidence>
<evidence type="ECO:0000256" key="1">
    <source>
        <dbReference type="ARBA" id="ARBA00004496"/>
    </source>
</evidence>
<dbReference type="PANTHER" id="PTHR43783:SF1">
    <property type="entry name" value="UDP-N-ACETYLGLUCOSAMINE 1-CARBOXYVINYLTRANSFERASE"/>
    <property type="match status" value="1"/>
</dbReference>
<evidence type="ECO:0000256" key="11">
    <source>
        <dbReference type="ARBA" id="ARBA00039108"/>
    </source>
</evidence>
<comment type="subcellular location">
    <subcellularLocation>
        <location evidence="1">Cytoplasm</location>
    </subcellularLocation>
</comment>
<feature type="non-terminal residue" evidence="17">
    <location>
        <position position="218"/>
    </location>
</feature>
<feature type="domain" description="Enolpyruvate transferase" evidence="16">
    <location>
        <begin position="7"/>
        <end position="211"/>
    </location>
</feature>
<keyword evidence="5 17" id="KW-0808">Transferase</keyword>
<evidence type="ECO:0000256" key="14">
    <source>
        <dbReference type="ARBA" id="ARBA00042842"/>
    </source>
</evidence>
<dbReference type="GO" id="GO:0071555">
    <property type="term" value="P:cell wall organization"/>
    <property type="evidence" value="ECO:0007669"/>
    <property type="project" value="UniProtKB-KW"/>
</dbReference>
<name>A0A2M7SAU2_9BACT</name>
<dbReference type="NCBIfam" id="NF006873">
    <property type="entry name" value="PRK09369.1"/>
    <property type="match status" value="1"/>
</dbReference>
<dbReference type="PANTHER" id="PTHR43783">
    <property type="entry name" value="UDP-N-ACETYLGLUCOSAMINE 1-CARBOXYVINYLTRANSFERASE"/>
    <property type="match status" value="1"/>
</dbReference>